<accession>A0AAN9SBE9</accession>
<evidence type="ECO:0000313" key="3">
    <source>
        <dbReference type="Proteomes" id="UP001386955"/>
    </source>
</evidence>
<evidence type="ECO:0000256" key="1">
    <source>
        <dbReference type="SAM" id="MobiDB-lite"/>
    </source>
</evidence>
<dbReference type="Proteomes" id="UP001386955">
    <property type="component" value="Unassembled WGS sequence"/>
</dbReference>
<feature type="compositionally biased region" description="Polar residues" evidence="1">
    <location>
        <begin position="74"/>
        <end position="106"/>
    </location>
</feature>
<feature type="compositionally biased region" description="Basic and acidic residues" evidence="1">
    <location>
        <begin position="1"/>
        <end position="17"/>
    </location>
</feature>
<feature type="region of interest" description="Disordered" evidence="1">
    <location>
        <begin position="65"/>
        <end position="106"/>
    </location>
</feature>
<reference evidence="2 3" key="1">
    <citation type="submission" date="2024-01" db="EMBL/GenBank/DDBJ databases">
        <title>The genomes of 5 underutilized Papilionoideae crops provide insights into root nodulation and disease resistanc.</title>
        <authorList>
            <person name="Jiang F."/>
        </authorList>
    </citation>
    <scope>NUCLEOTIDE SEQUENCE [LARGE SCALE GENOMIC DNA]</scope>
    <source>
        <strain evidence="2">DUOXIRENSHENG_FW03</strain>
        <tissue evidence="2">Leaves</tissue>
    </source>
</reference>
<proteinExistence type="predicted"/>
<protein>
    <submittedName>
        <fullName evidence="2">Uncharacterized protein</fullName>
    </submittedName>
</protein>
<keyword evidence="3" id="KW-1185">Reference proteome</keyword>
<comment type="caution">
    <text evidence="2">The sequence shown here is derived from an EMBL/GenBank/DDBJ whole genome shotgun (WGS) entry which is preliminary data.</text>
</comment>
<name>A0AAN9SBE9_PSOTE</name>
<dbReference type="EMBL" id="JAYMYS010000005">
    <property type="protein sequence ID" value="KAK7393208.1"/>
    <property type="molecule type" value="Genomic_DNA"/>
</dbReference>
<dbReference type="AlphaFoldDB" id="A0AAN9SBE9"/>
<feature type="region of interest" description="Disordered" evidence="1">
    <location>
        <begin position="1"/>
        <end position="35"/>
    </location>
</feature>
<organism evidence="2 3">
    <name type="scientific">Psophocarpus tetragonolobus</name>
    <name type="common">Winged bean</name>
    <name type="synonym">Dolichos tetragonolobus</name>
    <dbReference type="NCBI Taxonomy" id="3891"/>
    <lineage>
        <taxon>Eukaryota</taxon>
        <taxon>Viridiplantae</taxon>
        <taxon>Streptophyta</taxon>
        <taxon>Embryophyta</taxon>
        <taxon>Tracheophyta</taxon>
        <taxon>Spermatophyta</taxon>
        <taxon>Magnoliopsida</taxon>
        <taxon>eudicotyledons</taxon>
        <taxon>Gunneridae</taxon>
        <taxon>Pentapetalae</taxon>
        <taxon>rosids</taxon>
        <taxon>fabids</taxon>
        <taxon>Fabales</taxon>
        <taxon>Fabaceae</taxon>
        <taxon>Papilionoideae</taxon>
        <taxon>50 kb inversion clade</taxon>
        <taxon>NPAAA clade</taxon>
        <taxon>indigoferoid/millettioid clade</taxon>
        <taxon>Phaseoleae</taxon>
        <taxon>Psophocarpus</taxon>
    </lineage>
</organism>
<evidence type="ECO:0000313" key="2">
    <source>
        <dbReference type="EMBL" id="KAK7393208.1"/>
    </source>
</evidence>
<gene>
    <name evidence="2" type="ORF">VNO78_21738</name>
</gene>
<sequence>MRESRRRKECESRRGETNRGWSGNNRARTRLAERTSRVEFPSKGCVKETFSAKCSEVGLVMEQEKGEDKDNLCAATTSPKGEISPNTSRCNNSPNHENDQESPSYNPILSWSPGDALHLFNSLVNPVSLGGLSLIHRLVNPTTDLGIQASKAKSTNGESPGSSPVVLSLRYAKKIGVSKGPIKGGLENHLRLTLDVNFGCKLLCQIC</sequence>